<evidence type="ECO:0000256" key="3">
    <source>
        <dbReference type="ARBA" id="ARBA00056471"/>
    </source>
</evidence>
<evidence type="ECO:0000313" key="7">
    <source>
        <dbReference type="Proteomes" id="UP000193685"/>
    </source>
</evidence>
<evidence type="ECO:0000259" key="5">
    <source>
        <dbReference type="PROSITE" id="PS50250"/>
    </source>
</evidence>
<dbReference type="SMART" id="SM00088">
    <property type="entry name" value="PINT"/>
    <property type="match status" value="1"/>
</dbReference>
<organism evidence="6 7">
    <name type="scientific">Protomyces lactucae-debilis</name>
    <dbReference type="NCBI Taxonomy" id="2754530"/>
    <lineage>
        <taxon>Eukaryota</taxon>
        <taxon>Fungi</taxon>
        <taxon>Dikarya</taxon>
        <taxon>Ascomycota</taxon>
        <taxon>Taphrinomycotina</taxon>
        <taxon>Taphrinomycetes</taxon>
        <taxon>Taphrinales</taxon>
        <taxon>Protomycetaceae</taxon>
        <taxon>Protomyces</taxon>
    </lineage>
</organism>
<dbReference type="InterPro" id="IPR036390">
    <property type="entry name" value="WH_DNA-bd_sf"/>
</dbReference>
<protein>
    <submittedName>
        <fullName evidence="6">PCI domain-domain-containing protein</fullName>
    </submittedName>
</protein>
<dbReference type="GeneID" id="63786616"/>
<dbReference type="GO" id="GO:0034399">
    <property type="term" value="C:nuclear periphery"/>
    <property type="evidence" value="ECO:0007669"/>
    <property type="project" value="UniProtKB-ARBA"/>
</dbReference>
<proteinExistence type="inferred from homology"/>
<gene>
    <name evidence="6" type="ORF">BCR37DRAFT_383234</name>
</gene>
<dbReference type="InterPro" id="IPR054559">
    <property type="entry name" value="PSMD12-CSN4-like_N"/>
</dbReference>
<keyword evidence="2" id="KW-0647">Proteasome</keyword>
<dbReference type="FunFam" id="1.10.10.10:FF:000070">
    <property type="entry name" value="26S proteasome non-ATPase regulatory subunit 12"/>
    <property type="match status" value="1"/>
</dbReference>
<dbReference type="AlphaFoldDB" id="A0A1Y2EYC9"/>
<evidence type="ECO:0000256" key="1">
    <source>
        <dbReference type="ARBA" id="ARBA00006397"/>
    </source>
</evidence>
<dbReference type="SUPFAM" id="SSF46785">
    <property type="entry name" value="Winged helix' DNA-binding domain"/>
    <property type="match status" value="1"/>
</dbReference>
<dbReference type="GO" id="GO:0008541">
    <property type="term" value="C:proteasome regulatory particle, lid subcomplex"/>
    <property type="evidence" value="ECO:0007669"/>
    <property type="project" value="TreeGrafter"/>
</dbReference>
<evidence type="ECO:0000256" key="2">
    <source>
        <dbReference type="ARBA" id="ARBA00022942"/>
    </source>
</evidence>
<comment type="function">
    <text evidence="3">Acts as a regulatory subunit of the 26S proteasome which is involved in the ATP-dependent degradation of ubiquitinated proteins. Required for proper proteasome assembly.</text>
</comment>
<evidence type="ECO:0000313" key="6">
    <source>
        <dbReference type="EMBL" id="ORY76609.1"/>
    </source>
</evidence>
<name>A0A1Y2EYC9_PROLT</name>
<dbReference type="STRING" id="56484.A0A1Y2EYC9"/>
<sequence>MSDPQVLKPDKDYKPILDEQFPKLEELAQTDLNGAVEQLTVLEKQTRQASDMNSTARILVEICELCKKQGDLALLNEQIQVLSKKHGQLKGAITRMVQRCIDMLGEMEAEADKLELIETLRKVTDGKIYVEVERARVTRTLSQLKEQKGEVKEAQEILTSLQVETFGSMDKREKTEFILEQVRLTLAQQDYQLAHILSRKISTKVFEEETFHDLKLRFYELMIRIGLHNDEYLDITRYYHHVLTTPSVAEDASKWQDILANVVYFIILSPYDNEQSDFLHRIAADKRLLELPMHNELIKCFTTRELMRWPRIEEIYGVHLRKTPVFTSGDARAEQRYAALKTRVIEHNIRVVSAYYARITLPRLQQLLDLSPEETEKQLSALVSNKSVHARIDRPAQLVVFGKAKKSDEVLKAWSFDVGKLLSGIEKVRQLVQKEYTLQTVQQKS</sequence>
<dbReference type="InterPro" id="IPR040896">
    <property type="entry name" value="RPN5_C"/>
</dbReference>
<dbReference type="OMA" id="AENEMFK"/>
<dbReference type="Proteomes" id="UP000193685">
    <property type="component" value="Unassembled WGS sequence"/>
</dbReference>
<dbReference type="Pfam" id="PF18098">
    <property type="entry name" value="RPN5_C"/>
    <property type="match status" value="1"/>
</dbReference>
<comment type="similarity">
    <text evidence="1">Belongs to the proteasome subunit p55 family.</text>
</comment>
<dbReference type="EMBL" id="MCFI01000022">
    <property type="protein sequence ID" value="ORY76609.1"/>
    <property type="molecule type" value="Genomic_DNA"/>
</dbReference>
<dbReference type="RefSeq" id="XP_040722689.1">
    <property type="nucleotide sequence ID" value="XM_040870017.1"/>
</dbReference>
<dbReference type="Pfam" id="PF01399">
    <property type="entry name" value="PCI"/>
    <property type="match status" value="1"/>
</dbReference>
<dbReference type="PROSITE" id="PS50250">
    <property type="entry name" value="PCI"/>
    <property type="match status" value="1"/>
</dbReference>
<dbReference type="GO" id="GO:0005737">
    <property type="term" value="C:cytoplasm"/>
    <property type="evidence" value="ECO:0007669"/>
    <property type="project" value="TreeGrafter"/>
</dbReference>
<evidence type="ECO:0000256" key="4">
    <source>
        <dbReference type="SAM" id="Coils"/>
    </source>
</evidence>
<dbReference type="PANTHER" id="PTHR10855:SF1">
    <property type="entry name" value="26S PROTEASOME NON-ATPASE REGULATORY SUBUNIT 12"/>
    <property type="match status" value="1"/>
</dbReference>
<dbReference type="Gene3D" id="1.10.10.10">
    <property type="entry name" value="Winged helix-like DNA-binding domain superfamily/Winged helix DNA-binding domain"/>
    <property type="match status" value="1"/>
</dbReference>
<reference evidence="6 7" key="1">
    <citation type="submission" date="2016-07" db="EMBL/GenBank/DDBJ databases">
        <title>Pervasive Adenine N6-methylation of Active Genes in Fungi.</title>
        <authorList>
            <consortium name="DOE Joint Genome Institute"/>
            <person name="Mondo S.J."/>
            <person name="Dannebaum R.O."/>
            <person name="Kuo R.C."/>
            <person name="Labutti K."/>
            <person name="Haridas S."/>
            <person name="Kuo A."/>
            <person name="Salamov A."/>
            <person name="Ahrendt S.R."/>
            <person name="Lipzen A."/>
            <person name="Sullivan W."/>
            <person name="Andreopoulos W.B."/>
            <person name="Clum A."/>
            <person name="Lindquist E."/>
            <person name="Daum C."/>
            <person name="Ramamoorthy G.K."/>
            <person name="Gryganskyi A."/>
            <person name="Culley D."/>
            <person name="Magnuson J.K."/>
            <person name="James T.Y."/>
            <person name="O'Malley M.A."/>
            <person name="Stajich J.E."/>
            <person name="Spatafora J.W."/>
            <person name="Visel A."/>
            <person name="Grigoriev I.V."/>
        </authorList>
    </citation>
    <scope>NUCLEOTIDE SEQUENCE [LARGE SCALE GENOMIC DNA]</scope>
    <source>
        <strain evidence="6 7">12-1054</strain>
    </source>
</reference>
<dbReference type="PANTHER" id="PTHR10855">
    <property type="entry name" value="26S PROTEASOME NON-ATPASE REGULATORY SUBUNIT 12/COP9 SIGNALOSOME COMPLEX SUBUNIT 4"/>
    <property type="match status" value="1"/>
</dbReference>
<dbReference type="InterPro" id="IPR040134">
    <property type="entry name" value="PSMD12/CSN4"/>
</dbReference>
<dbReference type="OrthoDB" id="268763at2759"/>
<dbReference type="InterPro" id="IPR000717">
    <property type="entry name" value="PCI_dom"/>
</dbReference>
<keyword evidence="4" id="KW-0175">Coiled coil</keyword>
<accession>A0A1Y2EYC9</accession>
<feature type="coiled-coil region" evidence="4">
    <location>
        <begin position="134"/>
        <end position="164"/>
    </location>
</feature>
<keyword evidence="7" id="KW-1185">Reference proteome</keyword>
<dbReference type="InterPro" id="IPR036388">
    <property type="entry name" value="WH-like_DNA-bd_sf"/>
</dbReference>
<feature type="domain" description="PCI" evidence="5">
    <location>
        <begin position="234"/>
        <end position="406"/>
    </location>
</feature>
<dbReference type="Pfam" id="PF22241">
    <property type="entry name" value="PSMD12-CSN4_N"/>
    <property type="match status" value="1"/>
</dbReference>
<comment type="caution">
    <text evidence="6">The sequence shown here is derived from an EMBL/GenBank/DDBJ whole genome shotgun (WGS) entry which is preliminary data.</text>
</comment>